<feature type="region of interest" description="Disordered" evidence="1">
    <location>
        <begin position="1"/>
        <end position="37"/>
    </location>
</feature>
<dbReference type="KEGG" id="scy:SCATT_44110"/>
<proteinExistence type="predicted"/>
<evidence type="ECO:0000313" key="2">
    <source>
        <dbReference type="EMBL" id="AEW96782.1"/>
    </source>
</evidence>
<reference evidence="3" key="1">
    <citation type="submission" date="2011-12" db="EMBL/GenBank/DDBJ databases">
        <title>Complete genome sequence of Streptomyces cattleya strain DSM 46488.</title>
        <authorList>
            <person name="Ou H.-Y."/>
            <person name="Li P."/>
            <person name="Zhao C."/>
            <person name="O'Hagan D."/>
            <person name="Deng Z."/>
        </authorList>
    </citation>
    <scope>NUCLEOTIDE SEQUENCE [LARGE SCALE GENOMIC DNA]</scope>
    <source>
        <strain evidence="3">ATCC 35852 / DSM 46488 / JCM 4925 / NBRC 14057 / NRRL 8057</strain>
    </source>
</reference>
<organism evidence="2 3">
    <name type="scientific">Streptantibioticus cattleyicolor (strain ATCC 35852 / DSM 46488 / JCM 4925 / NBRC 14057 / NRRL 8057)</name>
    <name type="common">Streptomyces cattleya</name>
    <dbReference type="NCBI Taxonomy" id="1003195"/>
    <lineage>
        <taxon>Bacteria</taxon>
        <taxon>Bacillati</taxon>
        <taxon>Actinomycetota</taxon>
        <taxon>Actinomycetes</taxon>
        <taxon>Kitasatosporales</taxon>
        <taxon>Streptomycetaceae</taxon>
        <taxon>Streptantibioticus</taxon>
    </lineage>
</organism>
<accession>G8WV19</accession>
<gene>
    <name evidence="2" type="ordered locus">SCATT_44110</name>
</gene>
<dbReference type="STRING" id="1003195.SCATT_44110"/>
<name>G8WV19_STREN</name>
<evidence type="ECO:0000256" key="1">
    <source>
        <dbReference type="SAM" id="MobiDB-lite"/>
    </source>
</evidence>
<sequence length="37" mass="3861">MGSAPFAGMPRARTYGGGRGVRRWPGRPVCGGSREVA</sequence>
<evidence type="ECO:0000313" key="3">
    <source>
        <dbReference type="Proteomes" id="UP000007842"/>
    </source>
</evidence>
<dbReference type="Proteomes" id="UP000007842">
    <property type="component" value="Chromosome"/>
</dbReference>
<dbReference type="HOGENOM" id="CLU_3349018_0_0_11"/>
<feature type="compositionally biased region" description="Low complexity" evidence="1">
    <location>
        <begin position="26"/>
        <end position="37"/>
    </location>
</feature>
<keyword evidence="3" id="KW-1185">Reference proteome</keyword>
<dbReference type="AlphaFoldDB" id="G8WV19"/>
<dbReference type="EMBL" id="CP003219">
    <property type="protein sequence ID" value="AEW96782.1"/>
    <property type="molecule type" value="Genomic_DNA"/>
</dbReference>
<protein>
    <submittedName>
        <fullName evidence="2">Uncharacterized protein</fullName>
    </submittedName>
</protein>